<protein>
    <submittedName>
        <fullName evidence="2">Uncharacterized protein</fullName>
    </submittedName>
</protein>
<feature type="compositionally biased region" description="Basic and acidic residues" evidence="1">
    <location>
        <begin position="55"/>
        <end position="65"/>
    </location>
</feature>
<dbReference type="Proteomes" id="UP001371456">
    <property type="component" value="Unassembled WGS sequence"/>
</dbReference>
<sequence length="199" mass="22090">MKKCILRNLPEEMIAMINLVNSNRTTKQENTNKAATQQNGEIRGQLGQNSQKQQGRIDAETGEGERLRRVAPAEKISNIISLKQPNIQESGAMVVVHTDQTEEEDILLLKELAEAEYQVPLQIADPSTLIPDISTTTKLNISAVMVSSAKSAPMETLHALVSHQSQEDKEVESKDTNSIEFIEDKDEVNSDHKVVEVCK</sequence>
<evidence type="ECO:0000313" key="2">
    <source>
        <dbReference type="EMBL" id="KAK6777459.1"/>
    </source>
</evidence>
<comment type="caution">
    <text evidence="2">The sequence shown here is derived from an EMBL/GenBank/DDBJ whole genome shotgun (WGS) entry which is preliminary data.</text>
</comment>
<gene>
    <name evidence="2" type="ORF">RDI58_024176</name>
</gene>
<reference evidence="2 3" key="1">
    <citation type="submission" date="2024-02" db="EMBL/GenBank/DDBJ databases">
        <title>de novo genome assembly of Solanum bulbocastanum strain 11H21.</title>
        <authorList>
            <person name="Hosaka A.J."/>
        </authorList>
    </citation>
    <scope>NUCLEOTIDE SEQUENCE [LARGE SCALE GENOMIC DNA]</scope>
    <source>
        <tissue evidence="2">Young leaves</tissue>
    </source>
</reference>
<evidence type="ECO:0000313" key="3">
    <source>
        <dbReference type="Proteomes" id="UP001371456"/>
    </source>
</evidence>
<proteinExistence type="predicted"/>
<dbReference type="EMBL" id="JBANQN010000010">
    <property type="protein sequence ID" value="KAK6777459.1"/>
    <property type="molecule type" value="Genomic_DNA"/>
</dbReference>
<name>A0AAN8Y324_SOLBU</name>
<organism evidence="2 3">
    <name type="scientific">Solanum bulbocastanum</name>
    <name type="common">Wild potato</name>
    <dbReference type="NCBI Taxonomy" id="147425"/>
    <lineage>
        <taxon>Eukaryota</taxon>
        <taxon>Viridiplantae</taxon>
        <taxon>Streptophyta</taxon>
        <taxon>Embryophyta</taxon>
        <taxon>Tracheophyta</taxon>
        <taxon>Spermatophyta</taxon>
        <taxon>Magnoliopsida</taxon>
        <taxon>eudicotyledons</taxon>
        <taxon>Gunneridae</taxon>
        <taxon>Pentapetalae</taxon>
        <taxon>asterids</taxon>
        <taxon>lamiids</taxon>
        <taxon>Solanales</taxon>
        <taxon>Solanaceae</taxon>
        <taxon>Solanoideae</taxon>
        <taxon>Solaneae</taxon>
        <taxon>Solanum</taxon>
    </lineage>
</organism>
<keyword evidence="3" id="KW-1185">Reference proteome</keyword>
<dbReference type="AlphaFoldDB" id="A0AAN8Y324"/>
<evidence type="ECO:0000256" key="1">
    <source>
        <dbReference type="SAM" id="MobiDB-lite"/>
    </source>
</evidence>
<feature type="compositionally biased region" description="Polar residues" evidence="1">
    <location>
        <begin position="25"/>
        <end position="54"/>
    </location>
</feature>
<feature type="region of interest" description="Disordered" evidence="1">
    <location>
        <begin position="25"/>
        <end position="65"/>
    </location>
</feature>
<accession>A0AAN8Y324</accession>